<dbReference type="RefSeq" id="WP_090552903.1">
    <property type="nucleotide sequence ID" value="NZ_FNFP01000002.1"/>
</dbReference>
<accession>A0A1G9CN09</accession>
<proteinExistence type="predicted"/>
<feature type="transmembrane region" description="Helical" evidence="1">
    <location>
        <begin position="30"/>
        <end position="48"/>
    </location>
</feature>
<dbReference type="EMBL" id="FNFP01000002">
    <property type="protein sequence ID" value="SDK53022.1"/>
    <property type="molecule type" value="Genomic_DNA"/>
</dbReference>
<evidence type="ECO:0000313" key="2">
    <source>
        <dbReference type="EMBL" id="SDK53022.1"/>
    </source>
</evidence>
<name>A0A1G9CN09_9FIRM</name>
<dbReference type="Pfam" id="PF03956">
    <property type="entry name" value="Lys_export"/>
    <property type="match status" value="1"/>
</dbReference>
<dbReference type="GO" id="GO:0015661">
    <property type="term" value="F:L-lysine efflux transmembrane transporter activity"/>
    <property type="evidence" value="ECO:0007669"/>
    <property type="project" value="InterPro"/>
</dbReference>
<dbReference type="Proteomes" id="UP000198718">
    <property type="component" value="Unassembled WGS sequence"/>
</dbReference>
<gene>
    <name evidence="2" type="ORF">SAMN05660472_01510</name>
</gene>
<keyword evidence="1" id="KW-0472">Membrane</keyword>
<protein>
    <recommendedName>
        <fullName evidence="4">Lysine exporter LysO family protein</fullName>
    </recommendedName>
</protein>
<dbReference type="STRING" id="393762.SAMN05660472_01510"/>
<evidence type="ECO:0000313" key="3">
    <source>
        <dbReference type="Proteomes" id="UP000198718"/>
    </source>
</evidence>
<dbReference type="GO" id="GO:0005886">
    <property type="term" value="C:plasma membrane"/>
    <property type="evidence" value="ECO:0007669"/>
    <property type="project" value="TreeGrafter"/>
</dbReference>
<feature type="transmembrane region" description="Helical" evidence="1">
    <location>
        <begin position="5"/>
        <end position="24"/>
    </location>
</feature>
<dbReference type="AlphaFoldDB" id="A0A1G9CN09"/>
<keyword evidence="3" id="KW-1185">Reference proteome</keyword>
<evidence type="ECO:0000256" key="1">
    <source>
        <dbReference type="SAM" id="Phobius"/>
    </source>
</evidence>
<dbReference type="OrthoDB" id="371078at2"/>
<dbReference type="PANTHER" id="PTHR35804:SF1">
    <property type="entry name" value="LYSINE EXPORTER LYSO"/>
    <property type="match status" value="1"/>
</dbReference>
<feature type="transmembrane region" description="Helical" evidence="1">
    <location>
        <begin position="172"/>
        <end position="198"/>
    </location>
</feature>
<sequence length="199" mass="20630">MTVKIMVAVALGIAGGFFVFPPSIGDHMGIIIDIGLCLVLFFVGIDIGKQGNILKKIKNLGFKILLIPLMIAMGSILGAIAGGLLIKLPINEAGAIGAGFGWYSLSAIELSKHSSELGALAFITNVTREVIALITIPFVAKYIGKLESIAPAGATAMDTALPVISRSTDGNIAVISFITGVILSSMVPVLVPTLMVVLK</sequence>
<organism evidence="2 3">
    <name type="scientific">Natronincola ferrireducens</name>
    <dbReference type="NCBI Taxonomy" id="393762"/>
    <lineage>
        <taxon>Bacteria</taxon>
        <taxon>Bacillati</taxon>
        <taxon>Bacillota</taxon>
        <taxon>Clostridia</taxon>
        <taxon>Peptostreptococcales</taxon>
        <taxon>Natronincolaceae</taxon>
        <taxon>Natronincola</taxon>
    </lineage>
</organism>
<evidence type="ECO:0008006" key="4">
    <source>
        <dbReference type="Google" id="ProtNLM"/>
    </source>
</evidence>
<dbReference type="InterPro" id="IPR005642">
    <property type="entry name" value="LysO"/>
</dbReference>
<keyword evidence="1" id="KW-1133">Transmembrane helix</keyword>
<reference evidence="2 3" key="1">
    <citation type="submission" date="2016-10" db="EMBL/GenBank/DDBJ databases">
        <authorList>
            <person name="de Groot N.N."/>
        </authorList>
    </citation>
    <scope>NUCLEOTIDE SEQUENCE [LARGE SCALE GENOMIC DNA]</scope>
    <source>
        <strain evidence="2 3">DSM 18346</strain>
    </source>
</reference>
<keyword evidence="1" id="KW-0812">Transmembrane</keyword>
<feature type="transmembrane region" description="Helical" evidence="1">
    <location>
        <begin position="60"/>
        <end position="86"/>
    </location>
</feature>
<dbReference type="PANTHER" id="PTHR35804">
    <property type="entry name" value="LYSINE EXPORTER LYSO"/>
    <property type="match status" value="1"/>
</dbReference>